<reference evidence="1" key="1">
    <citation type="submission" date="2019-08" db="EMBL/GenBank/DDBJ databases">
        <authorList>
            <person name="Kucharzyk K."/>
            <person name="Murdoch R.W."/>
            <person name="Higgins S."/>
            <person name="Loffler F."/>
        </authorList>
    </citation>
    <scope>NUCLEOTIDE SEQUENCE</scope>
</reference>
<sequence>MLKKLTFENVRFLNLDILVYFIYNIERYAPKNINNNEKVIDLVSYSHSYFDISFEKFRANPIGGTKNYPLFNYFYLNISRSRLLLDSKRKIKLKNRHILYVGFYLILEIF</sequence>
<protein>
    <submittedName>
        <fullName evidence="1">Uncharacterized protein</fullName>
    </submittedName>
</protein>
<proteinExistence type="predicted"/>
<dbReference type="EMBL" id="VSSQ01000017">
    <property type="protein sequence ID" value="MPL62214.1"/>
    <property type="molecule type" value="Genomic_DNA"/>
</dbReference>
<name>A0A644T5X3_9ZZZZ</name>
<dbReference type="AlphaFoldDB" id="A0A644T5X3"/>
<comment type="caution">
    <text evidence="1">The sequence shown here is derived from an EMBL/GenBank/DDBJ whole genome shotgun (WGS) entry which is preliminary data.</text>
</comment>
<evidence type="ECO:0000313" key="1">
    <source>
        <dbReference type="EMBL" id="MPL62214.1"/>
    </source>
</evidence>
<organism evidence="1">
    <name type="scientific">bioreactor metagenome</name>
    <dbReference type="NCBI Taxonomy" id="1076179"/>
    <lineage>
        <taxon>unclassified sequences</taxon>
        <taxon>metagenomes</taxon>
        <taxon>ecological metagenomes</taxon>
    </lineage>
</organism>
<accession>A0A644T5X3</accession>
<gene>
    <name evidence="1" type="ORF">SDC9_07819</name>
</gene>